<keyword evidence="1" id="KW-0472">Membrane</keyword>
<proteinExistence type="predicted"/>
<feature type="transmembrane region" description="Helical" evidence="1">
    <location>
        <begin position="41"/>
        <end position="67"/>
    </location>
</feature>
<dbReference type="Proteomes" id="UP001548590">
    <property type="component" value="Unassembled WGS sequence"/>
</dbReference>
<keyword evidence="1" id="KW-1133">Transmembrane helix</keyword>
<feature type="transmembrane region" description="Helical" evidence="1">
    <location>
        <begin position="109"/>
        <end position="128"/>
    </location>
</feature>
<evidence type="ECO:0008006" key="4">
    <source>
        <dbReference type="Google" id="ProtNLM"/>
    </source>
</evidence>
<dbReference type="RefSeq" id="WP_345925046.1">
    <property type="nucleotide sequence ID" value="NZ_JBDIVF010000002.1"/>
</dbReference>
<evidence type="ECO:0000313" key="3">
    <source>
        <dbReference type="Proteomes" id="UP001548590"/>
    </source>
</evidence>
<feature type="transmembrane region" description="Helical" evidence="1">
    <location>
        <begin position="79"/>
        <end position="97"/>
    </location>
</feature>
<evidence type="ECO:0000256" key="1">
    <source>
        <dbReference type="SAM" id="Phobius"/>
    </source>
</evidence>
<evidence type="ECO:0000313" key="2">
    <source>
        <dbReference type="EMBL" id="MET1489695.1"/>
    </source>
</evidence>
<protein>
    <recommendedName>
        <fullName evidence="4">DUF2306 domain-containing protein</fullName>
    </recommendedName>
</protein>
<gene>
    <name evidence="2" type="ORF">ABVT11_07635</name>
</gene>
<feature type="transmembrane region" description="Helical" evidence="1">
    <location>
        <begin position="140"/>
        <end position="161"/>
    </location>
</feature>
<accession>A0ABV2CP50</accession>
<organism evidence="2 3">
    <name type="scientific">Uliginosibacterium paludis</name>
    <dbReference type="NCBI Taxonomy" id="1615952"/>
    <lineage>
        <taxon>Bacteria</taxon>
        <taxon>Pseudomonadati</taxon>
        <taxon>Pseudomonadota</taxon>
        <taxon>Betaproteobacteria</taxon>
        <taxon>Rhodocyclales</taxon>
        <taxon>Zoogloeaceae</taxon>
        <taxon>Uliginosibacterium</taxon>
    </lineage>
</organism>
<dbReference type="EMBL" id="JBEWLZ010000003">
    <property type="protein sequence ID" value="MET1489695.1"/>
    <property type="molecule type" value="Genomic_DNA"/>
</dbReference>
<name>A0ABV2CP50_9RHOO</name>
<feature type="transmembrane region" description="Helical" evidence="1">
    <location>
        <begin position="6"/>
        <end position="29"/>
    </location>
</feature>
<keyword evidence="1" id="KW-0812">Transmembrane</keyword>
<reference evidence="2 3" key="1">
    <citation type="submission" date="2024-07" db="EMBL/GenBank/DDBJ databases">
        <title>Uliginosibacterium paludis KCTC:42655.</title>
        <authorList>
            <person name="Kim M.K."/>
        </authorList>
    </citation>
    <scope>NUCLEOTIDE SEQUENCE [LARGE SCALE GENOMIC DNA]</scope>
    <source>
        <strain evidence="2 3">KCTC 42655</strain>
    </source>
</reference>
<keyword evidence="3" id="KW-1185">Reference proteome</keyword>
<comment type="caution">
    <text evidence="2">The sequence shown here is derived from an EMBL/GenBank/DDBJ whole genome shotgun (WGS) entry which is preliminary data.</text>
</comment>
<sequence length="168" mass="18538">MFAKFIVALAALYHLLATVAAMMAVFHFARVLRGEESSHPLWRHVFGWGEAHLWISGAILIGVGLYLNDPMTYLNNPKLWTKVSLVLLWGANSWLIRRTLQRASPLRRNLMFGISTGSLLYGSFLGVAKPLAYGVLPFPWFLAGFVATIAGCTWLVSQLCAPPPPAQA</sequence>